<feature type="domain" description="Protein kinase" evidence="7">
    <location>
        <begin position="594"/>
        <end position="874"/>
    </location>
</feature>
<dbReference type="InterPro" id="IPR000719">
    <property type="entry name" value="Prot_kinase_dom"/>
</dbReference>
<dbReference type="SMART" id="SM00220">
    <property type="entry name" value="S_TKc"/>
    <property type="match status" value="1"/>
</dbReference>
<accession>G2XWW7</accession>
<dbReference type="Proteomes" id="UP000008177">
    <property type="component" value="Unplaced contigs"/>
</dbReference>
<dbReference type="GO" id="GO:0005524">
    <property type="term" value="F:ATP binding"/>
    <property type="evidence" value="ECO:0007669"/>
    <property type="project" value="UniProtKB-KW"/>
</dbReference>
<evidence type="ECO:0000256" key="1">
    <source>
        <dbReference type="ARBA" id="ARBA00022679"/>
    </source>
</evidence>
<evidence type="ECO:0000313" key="9">
    <source>
        <dbReference type="Proteomes" id="UP000008177"/>
    </source>
</evidence>
<evidence type="ECO:0000256" key="4">
    <source>
        <dbReference type="ARBA" id="ARBA00022840"/>
    </source>
</evidence>
<reference evidence="9" key="1">
    <citation type="journal article" date="2011" name="PLoS Genet.">
        <title>Genomic analysis of the necrotrophic fungal pathogens Sclerotinia sclerotiorum and Botrytis cinerea.</title>
        <authorList>
            <person name="Amselem J."/>
            <person name="Cuomo C.A."/>
            <person name="van Kan J.A."/>
            <person name="Viaud M."/>
            <person name="Benito E.P."/>
            <person name="Couloux A."/>
            <person name="Coutinho P.M."/>
            <person name="de Vries R.P."/>
            <person name="Dyer P.S."/>
            <person name="Fillinger S."/>
            <person name="Fournier E."/>
            <person name="Gout L."/>
            <person name="Hahn M."/>
            <person name="Kohn L."/>
            <person name="Lapalu N."/>
            <person name="Plummer K.M."/>
            <person name="Pradier J.M."/>
            <person name="Quevillon E."/>
            <person name="Sharon A."/>
            <person name="Simon A."/>
            <person name="ten Have A."/>
            <person name="Tudzynski B."/>
            <person name="Tudzynski P."/>
            <person name="Wincker P."/>
            <person name="Andrew M."/>
            <person name="Anthouard V."/>
            <person name="Beever R.E."/>
            <person name="Beffa R."/>
            <person name="Benoit I."/>
            <person name="Bouzid O."/>
            <person name="Brault B."/>
            <person name="Chen Z."/>
            <person name="Choquer M."/>
            <person name="Collemare J."/>
            <person name="Cotton P."/>
            <person name="Danchin E.G."/>
            <person name="Da Silva C."/>
            <person name="Gautier A."/>
            <person name="Giraud C."/>
            <person name="Giraud T."/>
            <person name="Gonzalez C."/>
            <person name="Grossetete S."/>
            <person name="Guldener U."/>
            <person name="Henrissat B."/>
            <person name="Howlett B.J."/>
            <person name="Kodira C."/>
            <person name="Kretschmer M."/>
            <person name="Lappartient A."/>
            <person name="Leroch M."/>
            <person name="Levis C."/>
            <person name="Mauceli E."/>
            <person name="Neuveglise C."/>
            <person name="Oeser B."/>
            <person name="Pearson M."/>
            <person name="Poulain J."/>
            <person name="Poussereau N."/>
            <person name="Quesneville H."/>
            <person name="Rascle C."/>
            <person name="Schumacher J."/>
            <person name="Segurens B."/>
            <person name="Sexton A."/>
            <person name="Silva E."/>
            <person name="Sirven C."/>
            <person name="Soanes D.M."/>
            <person name="Talbot N.J."/>
            <person name="Templeton M."/>
            <person name="Yandava C."/>
            <person name="Yarden O."/>
            <person name="Zeng Q."/>
            <person name="Rollins J.A."/>
            <person name="Lebrun M.H."/>
            <person name="Dickman M."/>
        </authorList>
    </citation>
    <scope>NUCLEOTIDE SEQUENCE [LARGE SCALE GENOMIC DNA]</scope>
    <source>
        <strain evidence="9">T4</strain>
    </source>
</reference>
<dbReference type="PANTHER" id="PTHR11042:SF190">
    <property type="entry name" value="MITOSIS INHIBITOR PROTEIN KINASE MIK1"/>
    <property type="match status" value="1"/>
</dbReference>
<evidence type="ECO:0000256" key="6">
    <source>
        <dbReference type="SAM" id="MobiDB-lite"/>
    </source>
</evidence>
<dbReference type="GO" id="GO:0005737">
    <property type="term" value="C:cytoplasm"/>
    <property type="evidence" value="ECO:0007669"/>
    <property type="project" value="TreeGrafter"/>
</dbReference>
<dbReference type="InParanoid" id="G2XWW7"/>
<evidence type="ECO:0000256" key="2">
    <source>
        <dbReference type="ARBA" id="ARBA00022741"/>
    </source>
</evidence>
<keyword evidence="2" id="KW-0547">Nucleotide-binding</keyword>
<dbReference type="PROSITE" id="PS00108">
    <property type="entry name" value="PROTEIN_KINASE_ST"/>
    <property type="match status" value="1"/>
</dbReference>
<feature type="region of interest" description="Disordered" evidence="6">
    <location>
        <begin position="504"/>
        <end position="524"/>
    </location>
</feature>
<evidence type="ECO:0000259" key="7">
    <source>
        <dbReference type="PROSITE" id="PS50011"/>
    </source>
</evidence>
<dbReference type="AlphaFoldDB" id="G2XWW7"/>
<keyword evidence="3" id="KW-0418">Kinase</keyword>
<dbReference type="Gene3D" id="3.30.200.20">
    <property type="entry name" value="Phosphorylase Kinase, domain 1"/>
    <property type="match status" value="1"/>
</dbReference>
<keyword evidence="4" id="KW-0067">ATP-binding</keyword>
<dbReference type="Pfam" id="PF00069">
    <property type="entry name" value="Pkinase"/>
    <property type="match status" value="1"/>
</dbReference>
<gene>
    <name evidence="8" type="ORF">BofuT4_P051440.1</name>
</gene>
<dbReference type="HOGENOM" id="CLU_310997_0_0_1"/>
<dbReference type="GO" id="GO:0004672">
    <property type="term" value="F:protein kinase activity"/>
    <property type="evidence" value="ECO:0007669"/>
    <property type="project" value="InterPro"/>
</dbReference>
<sequence length="962" mass="107820">MDNFIVKNSTNVWEDSASRAISERSQAFIENGETMDKSSATLLSVRDSGVLDATAREIGMTKTDEDEVQLMKEKFPGLERFFAVKHHKSTPSNGVWEQLKPSNAWLQPIENSPDYEVDLTSKTGVALRKSKKSQIVLDNRQNKNLLVTQAEEQDSSESISERGAFNQEEPVPTTKRLWRAYKRPYRHLDDLLAAKPDIPSGASILGLLHLAEYSIKQADTFLDNLERPDLALEKWVTVNITINSTIPRSDGYKSLVSDPGLLTRYNMLKKWLIDKDSTFEEAKSVIRGDNWKHGVQPLSAYPISCADGDNKAVPIDGEGKRWRKQDNTKFEKNAAAAPALSDANVCESSSENEIPTMHSTASALGSKFRFLRSDFRAPKEDYRTHLRDFHKEDIGLSSKLSTKEIENLGTCRFEPEWWRCQNCLRKVVVGSEGYSCKSCKTICESARILARKTRFGFGGLIGSERMISSPNGAILHQASYLAGNLDVADESKNLVCGENQGFEDSANPRSFDPRPTPLPAINPPKQKIETAQREISTVNVASERSIFATESITKENQDNGSSESKFCPSPRVPHQGVIIEYTHEEYTSSKVVPLTTIRQLGHGSLGIVDAVRFNDRDQSGLIARKIIRLPNFSRKRLLPLIQQEVAVLRGLSHHHIVKVISTYETIKAPRQFGILISPAGDEDLGHFLERVSDSDFPEEEMKLLIGWQCCLASAVAYIHSQNIRHKDIKPNNIICKGDQIYLTDFGSAHQFSAGVTSSTEGPLVGITKMYSAPEVISDDRRGRPADIYSLGCVFAEMVTVADGERIEDFHEYRSQPIPDEPDRMTYAYHATSHMIGPWFNELGDFWIASLLRDVLALDQKCRPTADVLLKNLLRHYGPPKESSSEITSSLKNLSKCISKRCTWEAKFNDLQINEIVDARLSESETCKSNSFYEEHSKAVADLEKTLSSVLHPNELPRSRRCS</sequence>
<dbReference type="InterPro" id="IPR050339">
    <property type="entry name" value="CC_SR_Kinase"/>
</dbReference>
<evidence type="ECO:0000256" key="3">
    <source>
        <dbReference type="ARBA" id="ARBA00022777"/>
    </source>
</evidence>
<dbReference type="SUPFAM" id="SSF56112">
    <property type="entry name" value="Protein kinase-like (PK-like)"/>
    <property type="match status" value="1"/>
</dbReference>
<name>G2XWW7_BOTF4</name>
<evidence type="ECO:0000313" key="8">
    <source>
        <dbReference type="EMBL" id="CCD33954.1"/>
    </source>
</evidence>
<organism evidence="8 9">
    <name type="scientific">Botryotinia fuckeliana (strain T4)</name>
    <name type="common">Noble rot fungus</name>
    <name type="synonym">Botrytis cinerea</name>
    <dbReference type="NCBI Taxonomy" id="999810"/>
    <lineage>
        <taxon>Eukaryota</taxon>
        <taxon>Fungi</taxon>
        <taxon>Dikarya</taxon>
        <taxon>Ascomycota</taxon>
        <taxon>Pezizomycotina</taxon>
        <taxon>Leotiomycetes</taxon>
        <taxon>Helotiales</taxon>
        <taxon>Sclerotiniaceae</taxon>
        <taxon>Botrytis</taxon>
    </lineage>
</organism>
<dbReference type="PROSITE" id="PS50011">
    <property type="entry name" value="PROTEIN_KINASE_DOM"/>
    <property type="match status" value="1"/>
</dbReference>
<dbReference type="GO" id="GO:0110031">
    <property type="term" value="P:negative regulation of G2/MI transition of meiotic cell cycle"/>
    <property type="evidence" value="ECO:0007669"/>
    <property type="project" value="TreeGrafter"/>
</dbReference>
<comment type="similarity">
    <text evidence="5">Belongs to the protein kinase superfamily. Ser/Thr protein kinase family. GCN2 subfamily.</text>
</comment>
<dbReference type="Gene3D" id="1.10.510.10">
    <property type="entry name" value="Transferase(Phosphotransferase) domain 1"/>
    <property type="match status" value="1"/>
</dbReference>
<dbReference type="InterPro" id="IPR011009">
    <property type="entry name" value="Kinase-like_dom_sf"/>
</dbReference>
<dbReference type="EMBL" id="FQ790273">
    <property type="protein sequence ID" value="CCD33954.1"/>
    <property type="molecule type" value="Genomic_DNA"/>
</dbReference>
<dbReference type="GO" id="GO:0005634">
    <property type="term" value="C:nucleus"/>
    <property type="evidence" value="ECO:0007669"/>
    <property type="project" value="TreeGrafter"/>
</dbReference>
<proteinExistence type="inferred from homology"/>
<dbReference type="OrthoDB" id="4062651at2759"/>
<protein>
    <recommendedName>
        <fullName evidence="7">Protein kinase domain-containing protein</fullName>
    </recommendedName>
</protein>
<evidence type="ECO:0000256" key="5">
    <source>
        <dbReference type="ARBA" id="ARBA00037982"/>
    </source>
</evidence>
<keyword evidence="1" id="KW-0808">Transferase</keyword>
<dbReference type="STRING" id="999810.G2XWW7"/>
<dbReference type="InterPro" id="IPR008271">
    <property type="entry name" value="Ser/Thr_kinase_AS"/>
</dbReference>
<feature type="region of interest" description="Disordered" evidence="6">
    <location>
        <begin position="149"/>
        <end position="171"/>
    </location>
</feature>
<dbReference type="PANTHER" id="PTHR11042">
    <property type="entry name" value="EUKARYOTIC TRANSLATION INITIATION FACTOR 2-ALPHA KINASE EIF2-ALPHA KINASE -RELATED"/>
    <property type="match status" value="1"/>
</dbReference>